<dbReference type="Gene3D" id="3.30.1460.10">
    <property type="match status" value="1"/>
</dbReference>
<dbReference type="InterPro" id="IPR054343">
    <property type="entry name" value="TY-Chap_M"/>
</dbReference>
<comment type="caution">
    <text evidence="3">The sequence shown here is derived from an EMBL/GenBank/DDBJ whole genome shotgun (WGS) entry which is preliminary data.</text>
</comment>
<dbReference type="Pfam" id="PF22551">
    <property type="entry name" value="TY-Chap1"/>
    <property type="match status" value="1"/>
</dbReference>
<evidence type="ECO:0000259" key="1">
    <source>
        <dbReference type="Pfam" id="PF22551"/>
    </source>
</evidence>
<gene>
    <name evidence="3" type="ORF">GGQ54_003083</name>
</gene>
<name>A0A7Z0DC03_9ACTN</name>
<evidence type="ECO:0008006" key="5">
    <source>
        <dbReference type="Google" id="ProtNLM"/>
    </source>
</evidence>
<feature type="domain" description="TY-Chap N-terminal" evidence="2">
    <location>
        <begin position="15"/>
        <end position="137"/>
    </location>
</feature>
<dbReference type="AlphaFoldDB" id="A0A7Z0DC03"/>
<dbReference type="InterPro" id="IPR054344">
    <property type="entry name" value="TY-Chap_N"/>
</dbReference>
<keyword evidence="4" id="KW-1185">Reference proteome</keyword>
<organism evidence="3 4">
    <name type="scientific">Naumannella cuiyingiana</name>
    <dbReference type="NCBI Taxonomy" id="1347891"/>
    <lineage>
        <taxon>Bacteria</taxon>
        <taxon>Bacillati</taxon>
        <taxon>Actinomycetota</taxon>
        <taxon>Actinomycetes</taxon>
        <taxon>Propionibacteriales</taxon>
        <taxon>Propionibacteriaceae</taxon>
        <taxon>Naumannella</taxon>
    </lineage>
</organism>
<dbReference type="SUPFAM" id="SSF69635">
    <property type="entry name" value="Type III secretory system chaperone-like"/>
    <property type="match status" value="1"/>
</dbReference>
<accession>A0A7Z0DC03</accession>
<feature type="domain" description="TY-Chap central" evidence="1">
    <location>
        <begin position="172"/>
        <end position="302"/>
    </location>
</feature>
<reference evidence="3 4" key="1">
    <citation type="submission" date="2020-07" db="EMBL/GenBank/DDBJ databases">
        <title>Sequencing the genomes of 1000 actinobacteria strains.</title>
        <authorList>
            <person name="Klenk H.-P."/>
        </authorList>
    </citation>
    <scope>NUCLEOTIDE SEQUENCE [LARGE SCALE GENOMIC DNA]</scope>
    <source>
        <strain evidence="3 4">DSM 103164</strain>
    </source>
</reference>
<dbReference type="RefSeq" id="WP_246292661.1">
    <property type="nucleotide sequence ID" value="NZ_JACBZS010000001.1"/>
</dbReference>
<dbReference type="Pfam" id="PF22552">
    <property type="entry name" value="TY-Chap3"/>
    <property type="match status" value="1"/>
</dbReference>
<protein>
    <recommendedName>
        <fullName evidence="5">Sensory transduction regulator</fullName>
    </recommendedName>
</protein>
<dbReference type="EMBL" id="JACBZS010000001">
    <property type="protein sequence ID" value="NYI72523.1"/>
    <property type="molecule type" value="Genomic_DNA"/>
</dbReference>
<proteinExistence type="predicted"/>
<evidence type="ECO:0000313" key="4">
    <source>
        <dbReference type="Proteomes" id="UP000527616"/>
    </source>
</evidence>
<evidence type="ECO:0000259" key="2">
    <source>
        <dbReference type="Pfam" id="PF22552"/>
    </source>
</evidence>
<evidence type="ECO:0000313" key="3">
    <source>
        <dbReference type="EMBL" id="NYI72523.1"/>
    </source>
</evidence>
<sequence>MGEYEDFDLDRSTQQSWDAFTDRLAEVISMMDDTADLSISSVAAGSDEVPFVSFSSVNRDVLRAEAASNARLGESFQLTADELDAMERLGWQPPSADGERPTPNFWIELPQEDSVRLAQITVGALRDVYGIMHPVFLSPDHLAEILTPRKALTGETEFDVEDVKAVVPVSIEHLNDMVSEELQEMFGHPPVIDSEGDFAIRIGSTMLFLRSSADGREVVLFASVVHDVEGRSRAMEVLSDLNTEARTVKFQLVRDRVFATMSVMAHPFVPAHLQQAVRMLGEVADGIDSELATKLRGRTTFEET</sequence>
<dbReference type="Proteomes" id="UP000527616">
    <property type="component" value="Unassembled WGS sequence"/>
</dbReference>